<evidence type="ECO:0000256" key="2">
    <source>
        <dbReference type="ARBA" id="ARBA00022576"/>
    </source>
</evidence>
<proteinExistence type="predicted"/>
<evidence type="ECO:0000259" key="4">
    <source>
        <dbReference type="Pfam" id="PF00155"/>
    </source>
</evidence>
<dbReference type="PATRIC" id="fig|1604020.3.peg.1089"/>
<protein>
    <submittedName>
        <fullName evidence="5">Aspartate aminotransferase</fullName>
    </submittedName>
</protein>
<keyword evidence="3 5" id="KW-0808">Transferase</keyword>
<dbReference type="InterPro" id="IPR050881">
    <property type="entry name" value="LL-DAP_aminotransferase"/>
</dbReference>
<evidence type="ECO:0000256" key="3">
    <source>
        <dbReference type="ARBA" id="ARBA00022679"/>
    </source>
</evidence>
<dbReference type="InterPro" id="IPR015422">
    <property type="entry name" value="PyrdxlP-dep_Trfase_small"/>
</dbReference>
<dbReference type="PANTHER" id="PTHR42832">
    <property type="entry name" value="AMINO ACID AMINOTRANSFERASE"/>
    <property type="match status" value="1"/>
</dbReference>
<name>A0A0G2J5M3_9SYNE</name>
<evidence type="ECO:0000313" key="5">
    <source>
        <dbReference type="EMBL" id="KKZ13259.1"/>
    </source>
</evidence>
<dbReference type="AlphaFoldDB" id="A0A0G2J5M3"/>
<dbReference type="GO" id="GO:0008483">
    <property type="term" value="F:transaminase activity"/>
    <property type="evidence" value="ECO:0007669"/>
    <property type="project" value="UniProtKB-KW"/>
</dbReference>
<comment type="cofactor">
    <cofactor evidence="1">
        <name>pyridoxal 5'-phosphate</name>
        <dbReference type="ChEBI" id="CHEBI:597326"/>
    </cofactor>
</comment>
<evidence type="ECO:0000313" key="6">
    <source>
        <dbReference type="Proteomes" id="UP000035067"/>
    </source>
</evidence>
<keyword evidence="2 5" id="KW-0032">Aminotransferase</keyword>
<dbReference type="Gene3D" id="3.40.640.10">
    <property type="entry name" value="Type I PLP-dependent aspartate aminotransferase-like (Major domain)"/>
    <property type="match status" value="1"/>
</dbReference>
<dbReference type="InterPro" id="IPR004839">
    <property type="entry name" value="Aminotransferase_I/II_large"/>
</dbReference>
<dbReference type="Gene3D" id="3.90.1150.10">
    <property type="entry name" value="Aspartate Aminotransferase, domain 1"/>
    <property type="match status" value="1"/>
</dbReference>
<feature type="domain" description="Aminotransferase class I/classII large" evidence="4">
    <location>
        <begin position="39"/>
        <end position="389"/>
    </location>
</feature>
<dbReference type="CDD" id="cd00609">
    <property type="entry name" value="AAT_like"/>
    <property type="match status" value="1"/>
</dbReference>
<sequence length="397" mass="43501">MPTSELPSALAHRFGGRSDVFSAMDRAKAEARRHHGHHLIDLSLGCTDQPPPFQVTAAMAQQLGQRSSATYCLHAATYPLRVSVAAWIQRRFGVTADPDTQVLLLVGSQEGTAHFPLAVLEPGDHGLILDPGYPSHLGGLQLASARIQRLPLRPEDGWRPPFASLSPGERESLRLMVFGFPHNPTATVGAQDWLDEAMTMAHHHDILVAHDNPYVDLALDGEAPCLLRSPGWQERGIEFFSFSKSWCMGGFRIAFAVGATPLIQALKQVKAWIDFNQSVAIQAGAMVALDHLEDWPVHLRSLYRRRRDHMVQAMAAAGWPVAPRPMALYLWDHLPSVVGAMDSLSFCLRLVQDTGVAFTPGSGFGTAGQHHVRLALVAEEPRLTEAAQRVGAWLKTL</sequence>
<comment type="caution">
    <text evidence="5">The sequence shown here is derived from an EMBL/GenBank/DDBJ whole genome shotgun (WGS) entry which is preliminary data.</text>
</comment>
<reference evidence="5 6" key="1">
    <citation type="submission" date="2015-01" db="EMBL/GenBank/DDBJ databases">
        <title>Lifestyle Evolution in Cyanobacterial Symbionts of Sponges.</title>
        <authorList>
            <person name="Burgsdorf I."/>
            <person name="Slaby B.M."/>
            <person name="Handley K.M."/>
            <person name="Haber M."/>
            <person name="Blom J."/>
            <person name="Marshall C.W."/>
            <person name="Gilbert J.A."/>
            <person name="Hentschel U."/>
            <person name="Steindler L."/>
        </authorList>
    </citation>
    <scope>NUCLEOTIDE SEQUENCE [LARGE SCALE GENOMIC DNA]</scope>
    <source>
        <strain evidence="5">SP3</strain>
    </source>
</reference>
<dbReference type="InterPro" id="IPR015424">
    <property type="entry name" value="PyrdxlP-dep_Trfase"/>
</dbReference>
<organism evidence="5 6">
    <name type="scientific">Candidatus Synechococcus spongiarum SP3</name>
    <dbReference type="NCBI Taxonomy" id="1604020"/>
    <lineage>
        <taxon>Bacteria</taxon>
        <taxon>Bacillati</taxon>
        <taxon>Cyanobacteriota</taxon>
        <taxon>Cyanophyceae</taxon>
        <taxon>Synechococcales</taxon>
        <taxon>Synechococcaceae</taxon>
        <taxon>Synechococcus</taxon>
    </lineage>
</organism>
<dbReference type="EMBL" id="JXQG01000003">
    <property type="protein sequence ID" value="KKZ13259.1"/>
    <property type="molecule type" value="Genomic_DNA"/>
</dbReference>
<dbReference type="Proteomes" id="UP000035067">
    <property type="component" value="Unassembled WGS sequence"/>
</dbReference>
<dbReference type="Pfam" id="PF00155">
    <property type="entry name" value="Aminotran_1_2"/>
    <property type="match status" value="1"/>
</dbReference>
<accession>A0A0G2J5M3</accession>
<dbReference type="SUPFAM" id="SSF53383">
    <property type="entry name" value="PLP-dependent transferases"/>
    <property type="match status" value="1"/>
</dbReference>
<dbReference type="InterPro" id="IPR015421">
    <property type="entry name" value="PyrdxlP-dep_Trfase_major"/>
</dbReference>
<evidence type="ECO:0000256" key="1">
    <source>
        <dbReference type="ARBA" id="ARBA00001933"/>
    </source>
</evidence>
<dbReference type="GO" id="GO:0030170">
    <property type="term" value="F:pyridoxal phosphate binding"/>
    <property type="evidence" value="ECO:0007669"/>
    <property type="project" value="InterPro"/>
</dbReference>
<dbReference type="PANTHER" id="PTHR42832:SF2">
    <property type="entry name" value="ASPARTATE TRANSAMINASE"/>
    <property type="match status" value="1"/>
</dbReference>
<gene>
    <name evidence="5" type="ORF">TE42_01205</name>
</gene>